<name>A0A5B7K3D0_PORTR</name>
<gene>
    <name evidence="1" type="ORF">E2C01_098606</name>
</gene>
<dbReference type="AlphaFoldDB" id="A0A5B7K3D0"/>
<comment type="caution">
    <text evidence="1">The sequence shown here is derived from an EMBL/GenBank/DDBJ whole genome shotgun (WGS) entry which is preliminary data.</text>
</comment>
<evidence type="ECO:0000313" key="1">
    <source>
        <dbReference type="EMBL" id="MPD02993.1"/>
    </source>
</evidence>
<protein>
    <submittedName>
        <fullName evidence="1">Uncharacterized protein</fullName>
    </submittedName>
</protein>
<keyword evidence="2" id="KW-1185">Reference proteome</keyword>
<dbReference type="Proteomes" id="UP000324222">
    <property type="component" value="Unassembled WGS sequence"/>
</dbReference>
<organism evidence="1 2">
    <name type="scientific">Portunus trituberculatus</name>
    <name type="common">Swimming crab</name>
    <name type="synonym">Neptunus trituberculatus</name>
    <dbReference type="NCBI Taxonomy" id="210409"/>
    <lineage>
        <taxon>Eukaryota</taxon>
        <taxon>Metazoa</taxon>
        <taxon>Ecdysozoa</taxon>
        <taxon>Arthropoda</taxon>
        <taxon>Crustacea</taxon>
        <taxon>Multicrustacea</taxon>
        <taxon>Malacostraca</taxon>
        <taxon>Eumalacostraca</taxon>
        <taxon>Eucarida</taxon>
        <taxon>Decapoda</taxon>
        <taxon>Pleocyemata</taxon>
        <taxon>Brachyura</taxon>
        <taxon>Eubrachyura</taxon>
        <taxon>Portunoidea</taxon>
        <taxon>Portunidae</taxon>
        <taxon>Portuninae</taxon>
        <taxon>Portunus</taxon>
    </lineage>
</organism>
<dbReference type="EMBL" id="VSRR010134101">
    <property type="protein sequence ID" value="MPD02993.1"/>
    <property type="molecule type" value="Genomic_DNA"/>
</dbReference>
<evidence type="ECO:0000313" key="2">
    <source>
        <dbReference type="Proteomes" id="UP000324222"/>
    </source>
</evidence>
<sequence>MLRCVGITLLGDATQWWVDVCKQELSVHLFRVRIQLSSEEEDEDKRRYGEYLEAERRDINWSKIEKKMKSYN</sequence>
<reference evidence="1 2" key="1">
    <citation type="submission" date="2019-05" db="EMBL/GenBank/DDBJ databases">
        <title>Another draft genome of Portunus trituberculatus and its Hox gene families provides insights of decapod evolution.</title>
        <authorList>
            <person name="Jeong J.-H."/>
            <person name="Song I."/>
            <person name="Kim S."/>
            <person name="Choi T."/>
            <person name="Kim D."/>
            <person name="Ryu S."/>
            <person name="Kim W."/>
        </authorList>
    </citation>
    <scope>NUCLEOTIDE SEQUENCE [LARGE SCALE GENOMIC DNA]</scope>
    <source>
        <tissue evidence="1">Muscle</tissue>
    </source>
</reference>
<accession>A0A5B7K3D0</accession>
<proteinExistence type="predicted"/>